<keyword evidence="2" id="KW-0879">Wnt signaling pathway</keyword>
<dbReference type="CDD" id="cd15637">
    <property type="entry name" value="PHD_dPYGO"/>
    <property type="match status" value="1"/>
</dbReference>
<keyword evidence="12" id="KW-1185">Reference proteome</keyword>
<evidence type="ECO:0000256" key="2">
    <source>
        <dbReference type="ARBA" id="ARBA00022687"/>
    </source>
</evidence>
<comment type="function">
    <text evidence="7">Involved in signal transduction through the Wnt pathway.</text>
</comment>
<evidence type="ECO:0000313" key="11">
    <source>
        <dbReference type="EMBL" id="KAL3400408.1"/>
    </source>
</evidence>
<keyword evidence="4 8" id="KW-0863">Zinc-finger</keyword>
<gene>
    <name evidence="11" type="ORF">TKK_006270</name>
</gene>
<evidence type="ECO:0000256" key="4">
    <source>
        <dbReference type="ARBA" id="ARBA00022771"/>
    </source>
</evidence>
<protein>
    <recommendedName>
        <fullName evidence="10">PHD-type domain-containing protein</fullName>
    </recommendedName>
</protein>
<evidence type="ECO:0000313" key="12">
    <source>
        <dbReference type="Proteomes" id="UP001627154"/>
    </source>
</evidence>
<comment type="caution">
    <text evidence="11">The sequence shown here is derived from an EMBL/GenBank/DDBJ whole genome shotgun (WGS) entry which is preliminary data.</text>
</comment>
<evidence type="ECO:0000256" key="9">
    <source>
        <dbReference type="SAM" id="MobiDB-lite"/>
    </source>
</evidence>
<evidence type="ECO:0000256" key="6">
    <source>
        <dbReference type="ARBA" id="ARBA00023242"/>
    </source>
</evidence>
<feature type="domain" description="PHD-type" evidence="10">
    <location>
        <begin position="372"/>
        <end position="430"/>
    </location>
</feature>
<accession>A0ABD2X6A2</accession>
<evidence type="ECO:0000256" key="3">
    <source>
        <dbReference type="ARBA" id="ARBA00022723"/>
    </source>
</evidence>
<dbReference type="Gene3D" id="3.30.40.10">
    <property type="entry name" value="Zinc/RING finger domain, C3HC4 (zinc finger)"/>
    <property type="match status" value="1"/>
</dbReference>
<dbReference type="SMART" id="SM00249">
    <property type="entry name" value="PHD"/>
    <property type="match status" value="1"/>
</dbReference>
<dbReference type="InterPro" id="IPR019787">
    <property type="entry name" value="Znf_PHD-finger"/>
</dbReference>
<reference evidence="11 12" key="1">
    <citation type="journal article" date="2024" name="bioRxiv">
        <title>A reference genome for Trichogramma kaykai: A tiny desert-dwelling parasitoid wasp with competing sex-ratio distorters.</title>
        <authorList>
            <person name="Culotta J."/>
            <person name="Lindsey A.R."/>
        </authorList>
    </citation>
    <scope>NUCLEOTIDE SEQUENCE [LARGE SCALE GENOMIC DNA]</scope>
    <source>
        <strain evidence="11 12">KSX58</strain>
    </source>
</reference>
<dbReference type="FunFam" id="3.30.40.10:FF:000107">
    <property type="entry name" value="pygopus homolog 1"/>
    <property type="match status" value="1"/>
</dbReference>
<feature type="region of interest" description="Disordered" evidence="9">
    <location>
        <begin position="69"/>
        <end position="95"/>
    </location>
</feature>
<proteinExistence type="predicted"/>
<feature type="region of interest" description="Disordered" evidence="9">
    <location>
        <begin position="1"/>
        <end position="52"/>
    </location>
</feature>
<dbReference type="PROSITE" id="PS50016">
    <property type="entry name" value="ZF_PHD_2"/>
    <property type="match status" value="1"/>
</dbReference>
<dbReference type="PANTHER" id="PTHR23194">
    <property type="entry name" value="PYGOPUS"/>
    <property type="match status" value="1"/>
</dbReference>
<evidence type="ECO:0000256" key="8">
    <source>
        <dbReference type="PROSITE-ProRule" id="PRU00146"/>
    </source>
</evidence>
<comment type="subcellular location">
    <subcellularLocation>
        <location evidence="1">Nucleus</location>
    </subcellularLocation>
</comment>
<dbReference type="PROSITE" id="PS01359">
    <property type="entry name" value="ZF_PHD_1"/>
    <property type="match status" value="1"/>
</dbReference>
<dbReference type="InterPro" id="IPR019786">
    <property type="entry name" value="Zinc_finger_PHD-type_CS"/>
</dbReference>
<evidence type="ECO:0000259" key="10">
    <source>
        <dbReference type="PROSITE" id="PS50016"/>
    </source>
</evidence>
<organism evidence="11 12">
    <name type="scientific">Trichogramma kaykai</name>
    <dbReference type="NCBI Taxonomy" id="54128"/>
    <lineage>
        <taxon>Eukaryota</taxon>
        <taxon>Metazoa</taxon>
        <taxon>Ecdysozoa</taxon>
        <taxon>Arthropoda</taxon>
        <taxon>Hexapoda</taxon>
        <taxon>Insecta</taxon>
        <taxon>Pterygota</taxon>
        <taxon>Neoptera</taxon>
        <taxon>Endopterygota</taxon>
        <taxon>Hymenoptera</taxon>
        <taxon>Apocrita</taxon>
        <taxon>Proctotrupomorpha</taxon>
        <taxon>Chalcidoidea</taxon>
        <taxon>Trichogrammatidae</taxon>
        <taxon>Trichogramma</taxon>
    </lineage>
</organism>
<dbReference type="Proteomes" id="UP001627154">
    <property type="component" value="Unassembled WGS sequence"/>
</dbReference>
<dbReference type="SUPFAM" id="SSF57903">
    <property type="entry name" value="FYVE/PHD zinc finger"/>
    <property type="match status" value="1"/>
</dbReference>
<feature type="compositionally biased region" description="Low complexity" evidence="9">
    <location>
        <begin position="35"/>
        <end position="46"/>
    </location>
</feature>
<feature type="compositionally biased region" description="Gly residues" evidence="9">
    <location>
        <begin position="1"/>
        <end position="14"/>
    </location>
</feature>
<sequence>MDMNGIGLGLGVGVGAPSPSTTQGPSNPKKKRRNNSNAQQANQRPQIQDFLPPPLSGFGDIVVASNPFDDAPPQGMNPALHNGPQQMHHHPQHHMGNPQIRGMNPMAMSHMGNMNAINNPPMGNPMGPMGSMPNSNHPNSMNNMNHMNSMRPNMPQGNIGPSMNVSINMNMNQMINPQINGPGMNSPINGMNHNIGSPMGGPIGSPINNMSPNHIPNNPMNVPAMNQPNVPISHSAPQSLPNHMNNIRPGLNRPHNMPHAPINSPVTNSMVGNNQMGNMNMMRPQMNNMSNVNLNQRNQLTSMGNPMGNISNNIAVGKPPSHGLNVGNTVSPHGLPGPGSLGPKPIPETTGKVYPPDQPMVFNHQNPNAPPISPCGVCHKEVHANDQAILCESGCNFWFHRRCTGLSEIAYDLLMHEVCAEWACDRCMQSKNVALVKLKP</sequence>
<dbReference type="InterPro" id="IPR011011">
    <property type="entry name" value="Znf_FYVE_PHD"/>
</dbReference>
<dbReference type="EMBL" id="JBJJXI010000051">
    <property type="protein sequence ID" value="KAL3400408.1"/>
    <property type="molecule type" value="Genomic_DNA"/>
</dbReference>
<dbReference type="GO" id="GO:0016055">
    <property type="term" value="P:Wnt signaling pathway"/>
    <property type="evidence" value="ECO:0007669"/>
    <property type="project" value="UniProtKB-KW"/>
</dbReference>
<dbReference type="InterPro" id="IPR052475">
    <property type="entry name" value="Wnt_Signal_Transd_Protein"/>
</dbReference>
<evidence type="ECO:0000256" key="5">
    <source>
        <dbReference type="ARBA" id="ARBA00022833"/>
    </source>
</evidence>
<keyword evidence="3" id="KW-0479">Metal-binding</keyword>
<keyword evidence="6" id="KW-0539">Nucleus</keyword>
<dbReference type="PANTHER" id="PTHR23194:SF16">
    <property type="entry name" value="PROTEIN PYGOPUS"/>
    <property type="match status" value="1"/>
</dbReference>
<dbReference type="GO" id="GO:0005634">
    <property type="term" value="C:nucleus"/>
    <property type="evidence" value="ECO:0007669"/>
    <property type="project" value="UniProtKB-SubCell"/>
</dbReference>
<keyword evidence="5" id="KW-0862">Zinc</keyword>
<dbReference type="InterPro" id="IPR001965">
    <property type="entry name" value="Znf_PHD"/>
</dbReference>
<dbReference type="GO" id="GO:0008270">
    <property type="term" value="F:zinc ion binding"/>
    <property type="evidence" value="ECO:0007669"/>
    <property type="project" value="UniProtKB-KW"/>
</dbReference>
<name>A0ABD2X6A2_9HYME</name>
<evidence type="ECO:0000256" key="1">
    <source>
        <dbReference type="ARBA" id="ARBA00004123"/>
    </source>
</evidence>
<dbReference type="InterPro" id="IPR013083">
    <property type="entry name" value="Znf_RING/FYVE/PHD"/>
</dbReference>
<dbReference type="AlphaFoldDB" id="A0ABD2X6A2"/>
<evidence type="ECO:0000256" key="7">
    <source>
        <dbReference type="ARBA" id="ARBA00037400"/>
    </source>
</evidence>